<comment type="caution">
    <text evidence="8">The sequence shown here is derived from an EMBL/GenBank/DDBJ whole genome shotgun (WGS) entry which is preliminary data.</text>
</comment>
<evidence type="ECO:0000259" key="6">
    <source>
        <dbReference type="PROSITE" id="PS50893"/>
    </source>
</evidence>
<dbReference type="GO" id="GO:0015421">
    <property type="term" value="F:ABC-type oligopeptide transporter activity"/>
    <property type="evidence" value="ECO:0007669"/>
    <property type="project" value="TreeGrafter"/>
</dbReference>
<dbReference type="Pfam" id="PF00005">
    <property type="entry name" value="ABC_tran"/>
    <property type="match status" value="1"/>
</dbReference>
<dbReference type="Gene3D" id="3.40.50.300">
    <property type="entry name" value="P-loop containing nucleotide triphosphate hydrolases"/>
    <property type="match status" value="1"/>
</dbReference>
<feature type="transmembrane region" description="Helical" evidence="5">
    <location>
        <begin position="56"/>
        <end position="77"/>
    </location>
</feature>
<dbReference type="InterPro" id="IPR011527">
    <property type="entry name" value="ABC1_TM_dom"/>
</dbReference>
<feature type="transmembrane region" description="Helical" evidence="5">
    <location>
        <begin position="125"/>
        <end position="147"/>
    </location>
</feature>
<dbReference type="RefSeq" id="WP_058225474.1">
    <property type="nucleotide sequence ID" value="NZ_LKLS01000214.1"/>
</dbReference>
<dbReference type="PATRIC" id="fig|1360.109.peg.600"/>
<dbReference type="CDD" id="cd07346">
    <property type="entry name" value="ABC_6TM_exporters"/>
    <property type="match status" value="1"/>
</dbReference>
<dbReference type="AlphaFoldDB" id="A0A0V8DLJ5"/>
<dbReference type="EMBL" id="LKLS01000214">
    <property type="protein sequence ID" value="KSU14376.1"/>
    <property type="molecule type" value="Genomic_DNA"/>
</dbReference>
<feature type="domain" description="ABC transporter" evidence="6">
    <location>
        <begin position="330"/>
        <end position="522"/>
    </location>
</feature>
<keyword evidence="4 5" id="KW-0472">Membrane</keyword>
<accession>A0A0V8DLJ5</accession>
<feature type="domain" description="ABC transmembrane type-1" evidence="7">
    <location>
        <begin position="18"/>
        <end position="296"/>
    </location>
</feature>
<dbReference type="Gene3D" id="1.20.1560.10">
    <property type="entry name" value="ABC transporter type 1, transmembrane domain"/>
    <property type="match status" value="1"/>
</dbReference>
<evidence type="ECO:0000256" key="3">
    <source>
        <dbReference type="ARBA" id="ARBA00022989"/>
    </source>
</evidence>
<evidence type="ECO:0000313" key="8">
    <source>
        <dbReference type="EMBL" id="KSU14376.1"/>
    </source>
</evidence>
<dbReference type="InterPro" id="IPR036640">
    <property type="entry name" value="ABC1_TM_sf"/>
</dbReference>
<dbReference type="GO" id="GO:0016887">
    <property type="term" value="F:ATP hydrolysis activity"/>
    <property type="evidence" value="ECO:0007669"/>
    <property type="project" value="InterPro"/>
</dbReference>
<dbReference type="InterPro" id="IPR027417">
    <property type="entry name" value="P-loop_NTPase"/>
</dbReference>
<dbReference type="InterPro" id="IPR003439">
    <property type="entry name" value="ABC_transporter-like_ATP-bd"/>
</dbReference>
<dbReference type="Proteomes" id="UP000053612">
    <property type="component" value="Unassembled WGS sequence"/>
</dbReference>
<evidence type="ECO:0000256" key="4">
    <source>
        <dbReference type="ARBA" id="ARBA00023136"/>
    </source>
</evidence>
<feature type="transmembrane region" description="Helical" evidence="5">
    <location>
        <begin position="236"/>
        <end position="261"/>
    </location>
</feature>
<evidence type="ECO:0000256" key="1">
    <source>
        <dbReference type="ARBA" id="ARBA00004651"/>
    </source>
</evidence>
<keyword evidence="2 5" id="KW-0812">Transmembrane</keyword>
<name>A0A0V8DLJ5_LACLL</name>
<dbReference type="InterPro" id="IPR039421">
    <property type="entry name" value="Type_1_exporter"/>
</dbReference>
<evidence type="ECO:0000256" key="2">
    <source>
        <dbReference type="ARBA" id="ARBA00022692"/>
    </source>
</evidence>
<comment type="subcellular location">
    <subcellularLocation>
        <location evidence="1">Cell membrane</location>
        <topology evidence="1">Multi-pass membrane protein</topology>
    </subcellularLocation>
</comment>
<keyword evidence="8" id="KW-0547">Nucleotide-binding</keyword>
<dbReference type="GO" id="GO:0005886">
    <property type="term" value="C:plasma membrane"/>
    <property type="evidence" value="ECO:0007669"/>
    <property type="project" value="UniProtKB-SubCell"/>
</dbReference>
<dbReference type="PROSITE" id="PS00211">
    <property type="entry name" value="ABC_TRANSPORTER_1"/>
    <property type="match status" value="1"/>
</dbReference>
<protein>
    <submittedName>
        <fullName evidence="8">ABC transporter ATP-binding protein</fullName>
    </submittedName>
</protein>
<evidence type="ECO:0000259" key="7">
    <source>
        <dbReference type="PROSITE" id="PS50929"/>
    </source>
</evidence>
<sequence>MKINYKIILVRHKFLLSILGVFIFIQIVVSTIFPYITKFIIDNVLVSGHLQNLRMILIITVILVVSLIPINVAISYFSSKWLQLTIFDFRQMIAAKFLDSKENSNNNGLFINTIINDCEIIGNQFLSILLNGVPNILLIILYIVVLLSLDLKLTLLILITIPIFIFVSYITSKKVFTLSKKLQEYRDQLIGFLNAYVRNKLLIDLYKLRNEEQSLFTHSVEQVKDVNIKTNTILSFLGNISGLLTVIIPLITLFFGSLLVVYHQLSLGSLVAFNSYSAMIFLPLGKILDIPALFSQMKVSLTRIESLNFSSESYALGEYSTSTLEDKVLLFVKNFIPYVEYKALFTKKLSFSVLEEDILRISGANGVGKSILLKALVGYHENFEGEIKKKSDSQIVYVPQENFLFDGSIKDNMTKGIESYELVQLLRLVNILSFELPLSQEVSSVTISLSSGQLQKIKLIRALLSKPDILILDEVLSNLEDSVIINFISYIKEIKLTTIFIYHGNFELYLKKNEYNDINLNEYI</sequence>
<keyword evidence="8" id="KW-0067">ATP-binding</keyword>
<dbReference type="PROSITE" id="PS50929">
    <property type="entry name" value="ABC_TM1F"/>
    <property type="match status" value="1"/>
</dbReference>
<evidence type="ECO:0000313" key="9">
    <source>
        <dbReference type="Proteomes" id="UP000053612"/>
    </source>
</evidence>
<dbReference type="PANTHER" id="PTHR43394:SF1">
    <property type="entry name" value="ATP-BINDING CASSETTE SUB-FAMILY B MEMBER 10, MITOCHONDRIAL"/>
    <property type="match status" value="1"/>
</dbReference>
<dbReference type="PROSITE" id="PS50893">
    <property type="entry name" value="ABC_TRANSPORTER_2"/>
    <property type="match status" value="1"/>
</dbReference>
<dbReference type="PANTHER" id="PTHR43394">
    <property type="entry name" value="ATP-DEPENDENT PERMEASE MDL1, MITOCHONDRIAL"/>
    <property type="match status" value="1"/>
</dbReference>
<gene>
    <name evidence="8" type="ORF">LMG9449_2617</name>
</gene>
<dbReference type="SUPFAM" id="SSF52540">
    <property type="entry name" value="P-loop containing nucleoside triphosphate hydrolases"/>
    <property type="match status" value="1"/>
</dbReference>
<feature type="transmembrane region" description="Helical" evidence="5">
    <location>
        <begin position="153"/>
        <end position="171"/>
    </location>
</feature>
<proteinExistence type="predicted"/>
<dbReference type="SUPFAM" id="SSF90123">
    <property type="entry name" value="ABC transporter transmembrane region"/>
    <property type="match status" value="1"/>
</dbReference>
<dbReference type="GO" id="GO:0005524">
    <property type="term" value="F:ATP binding"/>
    <property type="evidence" value="ECO:0007669"/>
    <property type="project" value="UniProtKB-KW"/>
</dbReference>
<evidence type="ECO:0000256" key="5">
    <source>
        <dbReference type="SAM" id="Phobius"/>
    </source>
</evidence>
<dbReference type="Pfam" id="PF00664">
    <property type="entry name" value="ABC_membrane"/>
    <property type="match status" value="1"/>
</dbReference>
<organism evidence="8 9">
    <name type="scientific">Lactococcus lactis subsp. lactis</name>
    <name type="common">Streptococcus lactis</name>
    <dbReference type="NCBI Taxonomy" id="1360"/>
    <lineage>
        <taxon>Bacteria</taxon>
        <taxon>Bacillati</taxon>
        <taxon>Bacillota</taxon>
        <taxon>Bacilli</taxon>
        <taxon>Lactobacillales</taxon>
        <taxon>Streptococcaceae</taxon>
        <taxon>Lactococcus</taxon>
    </lineage>
</organism>
<feature type="transmembrane region" description="Helical" evidence="5">
    <location>
        <begin position="14"/>
        <end position="36"/>
    </location>
</feature>
<keyword evidence="3 5" id="KW-1133">Transmembrane helix</keyword>
<reference evidence="9" key="1">
    <citation type="submission" date="2015-10" db="EMBL/GenBank/DDBJ databases">
        <title>Draft Genome Sequences of 11 Lactococcus lactis subspecies cremoris strains.</title>
        <authorList>
            <person name="Wels M."/>
            <person name="Backus L."/>
            <person name="Boekhorst J."/>
            <person name="Dijkstra A."/>
            <person name="Beerthuizen M."/>
            <person name="Kelly W."/>
            <person name="Siezen R."/>
            <person name="Bachmann H."/>
            <person name="Van Hijum S."/>
        </authorList>
    </citation>
    <scope>NUCLEOTIDE SEQUENCE [LARGE SCALE GENOMIC DNA]</scope>
    <source>
        <strain evidence="9">LMG9449</strain>
    </source>
</reference>
<dbReference type="InterPro" id="IPR017871">
    <property type="entry name" value="ABC_transporter-like_CS"/>
</dbReference>